<dbReference type="SUPFAM" id="SSF103473">
    <property type="entry name" value="MFS general substrate transporter"/>
    <property type="match status" value="1"/>
</dbReference>
<protein>
    <submittedName>
        <fullName evidence="7">Major facilitator superfamily MFS_1</fullName>
    </submittedName>
</protein>
<dbReference type="eggNOG" id="COG0477">
    <property type="taxonomic scope" value="Bacteria"/>
</dbReference>
<name>A1TK50_PARC0</name>
<dbReference type="STRING" id="397945.Aave_0738"/>
<dbReference type="GO" id="GO:0016020">
    <property type="term" value="C:membrane"/>
    <property type="evidence" value="ECO:0007669"/>
    <property type="project" value="UniProtKB-SubCell"/>
</dbReference>
<feature type="transmembrane region" description="Helical" evidence="5">
    <location>
        <begin position="419"/>
        <end position="448"/>
    </location>
</feature>
<feature type="transmembrane region" description="Helical" evidence="5">
    <location>
        <begin position="301"/>
        <end position="323"/>
    </location>
</feature>
<feature type="transmembrane region" description="Helical" evidence="5">
    <location>
        <begin position="191"/>
        <end position="214"/>
    </location>
</feature>
<evidence type="ECO:0000313" key="7">
    <source>
        <dbReference type="EMBL" id="ABM31338.1"/>
    </source>
</evidence>
<feature type="transmembrane region" description="Helical" evidence="5">
    <location>
        <begin position="71"/>
        <end position="91"/>
    </location>
</feature>
<dbReference type="Pfam" id="PF07690">
    <property type="entry name" value="MFS_1"/>
    <property type="match status" value="1"/>
</dbReference>
<dbReference type="PANTHER" id="PTHR42718:SF39">
    <property type="entry name" value="ACTINORHODIN TRANSPORTER-RELATED"/>
    <property type="match status" value="1"/>
</dbReference>
<dbReference type="GeneID" id="79790385"/>
<dbReference type="Gene3D" id="1.20.1720.10">
    <property type="entry name" value="Multidrug resistance protein D"/>
    <property type="match status" value="1"/>
</dbReference>
<feature type="transmembrane region" description="Helical" evidence="5">
    <location>
        <begin position="460"/>
        <end position="481"/>
    </location>
</feature>
<feature type="domain" description="Major facilitator superfamily (MFS) profile" evidence="6">
    <location>
        <begin position="37"/>
        <end position="488"/>
    </location>
</feature>
<feature type="transmembrane region" description="Helical" evidence="5">
    <location>
        <begin position="226"/>
        <end position="246"/>
    </location>
</feature>
<dbReference type="RefSeq" id="WP_011793898.1">
    <property type="nucleotide sequence ID" value="NC_008752.1"/>
</dbReference>
<evidence type="ECO:0000256" key="1">
    <source>
        <dbReference type="ARBA" id="ARBA00004141"/>
    </source>
</evidence>
<organism evidence="7 8">
    <name type="scientific">Paracidovorax citrulli (strain AAC00-1)</name>
    <name type="common">Acidovorax citrulli</name>
    <dbReference type="NCBI Taxonomy" id="397945"/>
    <lineage>
        <taxon>Bacteria</taxon>
        <taxon>Pseudomonadati</taxon>
        <taxon>Pseudomonadota</taxon>
        <taxon>Betaproteobacteria</taxon>
        <taxon>Burkholderiales</taxon>
        <taxon>Comamonadaceae</taxon>
        <taxon>Paracidovorax</taxon>
    </lineage>
</organism>
<dbReference type="Gene3D" id="1.20.1250.20">
    <property type="entry name" value="MFS general substrate transporter like domains"/>
    <property type="match status" value="1"/>
</dbReference>
<feature type="transmembrane region" description="Helical" evidence="5">
    <location>
        <begin position="132"/>
        <end position="153"/>
    </location>
</feature>
<dbReference type="InterPro" id="IPR011701">
    <property type="entry name" value="MFS"/>
</dbReference>
<evidence type="ECO:0000256" key="4">
    <source>
        <dbReference type="ARBA" id="ARBA00023136"/>
    </source>
</evidence>
<dbReference type="EMBL" id="CP000512">
    <property type="protein sequence ID" value="ABM31338.1"/>
    <property type="molecule type" value="Genomic_DNA"/>
</dbReference>
<dbReference type="GO" id="GO:0022857">
    <property type="term" value="F:transmembrane transporter activity"/>
    <property type="evidence" value="ECO:0007669"/>
    <property type="project" value="InterPro"/>
</dbReference>
<feature type="transmembrane region" description="Helical" evidence="5">
    <location>
        <begin position="35"/>
        <end position="59"/>
    </location>
</feature>
<dbReference type="PROSITE" id="PS50850">
    <property type="entry name" value="MFS"/>
    <property type="match status" value="1"/>
</dbReference>
<dbReference type="HOGENOM" id="CLU_000960_28_2_4"/>
<evidence type="ECO:0000256" key="3">
    <source>
        <dbReference type="ARBA" id="ARBA00022989"/>
    </source>
</evidence>
<comment type="subcellular location">
    <subcellularLocation>
        <location evidence="1">Membrane</location>
        <topology evidence="1">Multi-pass membrane protein</topology>
    </subcellularLocation>
</comment>
<keyword evidence="4 5" id="KW-0472">Membrane</keyword>
<dbReference type="InterPro" id="IPR020846">
    <property type="entry name" value="MFS_dom"/>
</dbReference>
<dbReference type="InterPro" id="IPR036259">
    <property type="entry name" value="MFS_trans_sf"/>
</dbReference>
<sequence>MPERILSSQGTLLAEPAALPQGQAGAGIRPDARRWMALAVLLTGALLPPLDFFIVNVALPAMRADLAASAAMSQMVISVYAAAYAVTLILGGRLGDLYGRRRVFICGMLGFGASSVLCGLATSPGVLVVGRLLQGLTAAVMAPQPLATIHALFPAHEKNRALGLYGAVFGMAAVAGQGLGGALVAADWFGLGWRSVFLVNLPVVALAVPATLMLVRESRSAQAMLLDVRGAGLLAAGLLALLIPLIEGREHGWPWWCFGLLVACVPLLRAFWRFEQGLERAGGAPLLAPSLLAQPGLRRSLAATLCFYSIAPFFLIFSIYQQAGLGRGPLAAGLALMPMGVGFLCGSLCSRGAALRLGAGTATFGMVVEVLGMLSASALAVAHHAPWLVLPLFAIGLGQGMAMPALVRLNMDQVDARWAGLSAGLVHATLQIGAAISVAVIGGLFFVLAPQGAGAGAVQVGFSVTSAIIGACLAGAAMLAWKVRPRAD</sequence>
<dbReference type="PANTHER" id="PTHR42718">
    <property type="entry name" value="MAJOR FACILITATOR SUPERFAMILY MULTIDRUG TRANSPORTER MFSC"/>
    <property type="match status" value="1"/>
</dbReference>
<feature type="transmembrane region" description="Helical" evidence="5">
    <location>
        <begin position="361"/>
        <end position="382"/>
    </location>
</feature>
<feature type="transmembrane region" description="Helical" evidence="5">
    <location>
        <begin position="329"/>
        <end position="349"/>
    </location>
</feature>
<dbReference type="AlphaFoldDB" id="A1TK50"/>
<reference evidence="7 8" key="1">
    <citation type="submission" date="2006-12" db="EMBL/GenBank/DDBJ databases">
        <title>Complete sequence of Acidovorax avenae subsp. citrulli AAC00-1.</title>
        <authorList>
            <consortium name="US DOE Joint Genome Institute"/>
            <person name="Copeland A."/>
            <person name="Lucas S."/>
            <person name="Lapidus A."/>
            <person name="Barry K."/>
            <person name="Detter J.C."/>
            <person name="Glavina del Rio T."/>
            <person name="Dalin E."/>
            <person name="Tice H."/>
            <person name="Pitluck S."/>
            <person name="Kiss H."/>
            <person name="Brettin T."/>
            <person name="Bruce D."/>
            <person name="Han C."/>
            <person name="Tapia R."/>
            <person name="Gilna P."/>
            <person name="Schmutz J."/>
            <person name="Larimer F."/>
            <person name="Land M."/>
            <person name="Hauser L."/>
            <person name="Kyrpides N."/>
            <person name="Kim E."/>
            <person name="Stahl D."/>
            <person name="Richardson P."/>
        </authorList>
    </citation>
    <scope>NUCLEOTIDE SEQUENCE [LARGE SCALE GENOMIC DNA]</scope>
    <source>
        <strain evidence="7 8">AAC00-1</strain>
    </source>
</reference>
<keyword evidence="3 5" id="KW-1133">Transmembrane helix</keyword>
<feature type="transmembrane region" description="Helical" evidence="5">
    <location>
        <begin position="103"/>
        <end position="126"/>
    </location>
</feature>
<evidence type="ECO:0000259" key="6">
    <source>
        <dbReference type="PROSITE" id="PS50850"/>
    </source>
</evidence>
<proteinExistence type="predicted"/>
<dbReference type="CDD" id="cd17321">
    <property type="entry name" value="MFS_MMR_MDR_like"/>
    <property type="match status" value="1"/>
</dbReference>
<dbReference type="OrthoDB" id="9807274at2"/>
<gene>
    <name evidence="7" type="ordered locus">Aave_0738</name>
</gene>
<feature type="transmembrane region" description="Helical" evidence="5">
    <location>
        <begin position="162"/>
        <end position="185"/>
    </location>
</feature>
<feature type="transmembrane region" description="Helical" evidence="5">
    <location>
        <begin position="388"/>
        <end position="407"/>
    </location>
</feature>
<dbReference type="Proteomes" id="UP000002596">
    <property type="component" value="Chromosome"/>
</dbReference>
<evidence type="ECO:0000256" key="2">
    <source>
        <dbReference type="ARBA" id="ARBA00022692"/>
    </source>
</evidence>
<accession>A1TK50</accession>
<feature type="transmembrane region" description="Helical" evidence="5">
    <location>
        <begin position="252"/>
        <end position="272"/>
    </location>
</feature>
<evidence type="ECO:0000256" key="5">
    <source>
        <dbReference type="SAM" id="Phobius"/>
    </source>
</evidence>
<evidence type="ECO:0000313" key="8">
    <source>
        <dbReference type="Proteomes" id="UP000002596"/>
    </source>
</evidence>
<dbReference type="KEGG" id="aav:Aave_0738"/>
<keyword evidence="2 5" id="KW-0812">Transmembrane</keyword>